<accession>A0A8J5KAQ7</accession>
<keyword evidence="2" id="KW-1185">Reference proteome</keyword>
<dbReference type="Gene3D" id="2.40.50.140">
    <property type="entry name" value="Nucleic acid-binding proteins"/>
    <property type="match status" value="1"/>
</dbReference>
<gene>
    <name evidence="1" type="ORF">ZIOFF_058224</name>
</gene>
<evidence type="ECO:0000313" key="2">
    <source>
        <dbReference type="Proteomes" id="UP000734854"/>
    </source>
</evidence>
<dbReference type="AlphaFoldDB" id="A0A8J5KAQ7"/>
<organism evidence="1 2">
    <name type="scientific">Zingiber officinale</name>
    <name type="common">Ginger</name>
    <name type="synonym">Amomum zingiber</name>
    <dbReference type="NCBI Taxonomy" id="94328"/>
    <lineage>
        <taxon>Eukaryota</taxon>
        <taxon>Viridiplantae</taxon>
        <taxon>Streptophyta</taxon>
        <taxon>Embryophyta</taxon>
        <taxon>Tracheophyta</taxon>
        <taxon>Spermatophyta</taxon>
        <taxon>Magnoliopsida</taxon>
        <taxon>Liliopsida</taxon>
        <taxon>Zingiberales</taxon>
        <taxon>Zingiberaceae</taxon>
        <taxon>Zingiber</taxon>
    </lineage>
</organism>
<sequence>MPRRREQPQLTATDRHRKGPARFRSLDYGGCNGYLKGVVMETGDHPRPVLWAHPLHVSPPAFRYKLQKELFISAEEMYTAQDVNCGRNATSCLEKSSPSYRFPRVPPFAMSSTKSAITMILACPCLR</sequence>
<comment type="caution">
    <text evidence="1">The sequence shown here is derived from an EMBL/GenBank/DDBJ whole genome shotgun (WGS) entry which is preliminary data.</text>
</comment>
<evidence type="ECO:0000313" key="1">
    <source>
        <dbReference type="EMBL" id="KAG6481620.1"/>
    </source>
</evidence>
<reference evidence="1 2" key="1">
    <citation type="submission" date="2020-08" db="EMBL/GenBank/DDBJ databases">
        <title>Plant Genome Project.</title>
        <authorList>
            <person name="Zhang R.-G."/>
        </authorList>
    </citation>
    <scope>NUCLEOTIDE SEQUENCE [LARGE SCALE GENOMIC DNA]</scope>
    <source>
        <tissue evidence="1">Rhizome</tissue>
    </source>
</reference>
<protein>
    <submittedName>
        <fullName evidence="1">Uncharacterized protein</fullName>
    </submittedName>
</protein>
<dbReference type="InterPro" id="IPR012340">
    <property type="entry name" value="NA-bd_OB-fold"/>
</dbReference>
<dbReference type="Proteomes" id="UP000734854">
    <property type="component" value="Unassembled WGS sequence"/>
</dbReference>
<dbReference type="EMBL" id="JACMSC010000016">
    <property type="protein sequence ID" value="KAG6481620.1"/>
    <property type="molecule type" value="Genomic_DNA"/>
</dbReference>
<proteinExistence type="predicted"/>
<name>A0A8J5KAQ7_ZINOF</name>